<organism evidence="2 3">
    <name type="scientific">Aureimonas phyllosphaerae</name>
    <dbReference type="NCBI Taxonomy" id="1166078"/>
    <lineage>
        <taxon>Bacteria</taxon>
        <taxon>Pseudomonadati</taxon>
        <taxon>Pseudomonadota</taxon>
        <taxon>Alphaproteobacteria</taxon>
        <taxon>Hyphomicrobiales</taxon>
        <taxon>Aurantimonadaceae</taxon>
        <taxon>Aureimonas</taxon>
    </lineage>
</organism>
<dbReference type="Proteomes" id="UP000531216">
    <property type="component" value="Unassembled WGS sequence"/>
</dbReference>
<name>A0A7W6BV26_9HYPH</name>
<evidence type="ECO:0000313" key="3">
    <source>
        <dbReference type="Proteomes" id="UP000531216"/>
    </source>
</evidence>
<feature type="signal peptide" evidence="1">
    <location>
        <begin position="1"/>
        <end position="19"/>
    </location>
</feature>
<gene>
    <name evidence="2" type="ORF">GGR05_001373</name>
</gene>
<dbReference type="EMBL" id="JACIDO010000002">
    <property type="protein sequence ID" value="MBB3935245.1"/>
    <property type="molecule type" value="Genomic_DNA"/>
</dbReference>
<feature type="chain" id="PRO_5031145471" evidence="1">
    <location>
        <begin position="20"/>
        <end position="167"/>
    </location>
</feature>
<accession>A0A7W6BV26</accession>
<reference evidence="2 3" key="1">
    <citation type="submission" date="2020-08" db="EMBL/GenBank/DDBJ databases">
        <title>Genomic Encyclopedia of Type Strains, Phase IV (KMG-IV): sequencing the most valuable type-strain genomes for metagenomic binning, comparative biology and taxonomic classification.</title>
        <authorList>
            <person name="Goeker M."/>
        </authorList>
    </citation>
    <scope>NUCLEOTIDE SEQUENCE [LARGE SCALE GENOMIC DNA]</scope>
    <source>
        <strain evidence="2 3">DSM 25024</strain>
    </source>
</reference>
<evidence type="ECO:0000313" key="2">
    <source>
        <dbReference type="EMBL" id="MBB3935245.1"/>
    </source>
</evidence>
<sequence length="167" mass="17965">MRIAHLLAIATLAFPTAAAADPGFLERFDGSFRGTGSVQREQDTSPRRVTCRVEGSQVSENRLRIAGTCRAAVIVRREIGADIRFDPASGRFAGSYTGSTKGISRLTNGRLQGDTLTFTLTYPVTVHGDRTATMTIRNTGGGTFSLVVTDDVDGTPRRTSDITLRRG</sequence>
<dbReference type="OrthoDB" id="7889051at2"/>
<dbReference type="RefSeq" id="WP_090959604.1">
    <property type="nucleotide sequence ID" value="NZ_FOOA01000002.1"/>
</dbReference>
<proteinExistence type="predicted"/>
<protein>
    <submittedName>
        <fullName evidence="2">Uncharacterized protein</fullName>
    </submittedName>
</protein>
<evidence type="ECO:0000256" key="1">
    <source>
        <dbReference type="SAM" id="SignalP"/>
    </source>
</evidence>
<dbReference type="AlphaFoldDB" id="A0A7W6BV26"/>
<keyword evidence="3" id="KW-1185">Reference proteome</keyword>
<keyword evidence="1" id="KW-0732">Signal</keyword>
<comment type="caution">
    <text evidence="2">The sequence shown here is derived from an EMBL/GenBank/DDBJ whole genome shotgun (WGS) entry which is preliminary data.</text>
</comment>